<dbReference type="NCBIfam" id="NF033902">
    <property type="entry name" value="iso_D2_wall_anc"/>
    <property type="match status" value="1"/>
</dbReference>
<dbReference type="NCBIfam" id="TIGR01167">
    <property type="entry name" value="LPXTG_anchor"/>
    <property type="match status" value="1"/>
</dbReference>
<keyword evidence="1" id="KW-0472">Membrane</keyword>
<keyword evidence="1" id="KW-0812">Transmembrane</keyword>
<evidence type="ECO:0000259" key="4">
    <source>
        <dbReference type="Pfam" id="PF20623"/>
    </source>
</evidence>
<dbReference type="InterPro" id="IPR046473">
    <property type="entry name" value="Sgo0707-like_N2"/>
</dbReference>
<organism evidence="5 6">
    <name type="scientific">Corynebacterium vitaeruminis DSM 20294</name>
    <dbReference type="NCBI Taxonomy" id="1224164"/>
    <lineage>
        <taxon>Bacteria</taxon>
        <taxon>Bacillati</taxon>
        <taxon>Actinomycetota</taxon>
        <taxon>Actinomycetes</taxon>
        <taxon>Mycobacteriales</taxon>
        <taxon>Corynebacteriaceae</taxon>
        <taxon>Corynebacterium</taxon>
    </lineage>
</organism>
<dbReference type="EMBL" id="CP004353">
    <property type="protein sequence ID" value="AHI23690.1"/>
    <property type="molecule type" value="Genomic_DNA"/>
</dbReference>
<keyword evidence="1" id="KW-1133">Transmembrane helix</keyword>
<dbReference type="PATRIC" id="fig|1224164.3.peg.2329"/>
<evidence type="ECO:0000256" key="1">
    <source>
        <dbReference type="SAM" id="Phobius"/>
    </source>
</evidence>
<dbReference type="eggNOG" id="COG4932">
    <property type="taxonomic scope" value="Bacteria"/>
</dbReference>
<dbReference type="InterPro" id="IPR048052">
    <property type="entry name" value="FM1-like"/>
</dbReference>
<evidence type="ECO:0000256" key="2">
    <source>
        <dbReference type="SAM" id="SignalP"/>
    </source>
</evidence>
<accession>W5Y4A0</accession>
<dbReference type="Pfam" id="PF20623">
    <property type="entry name" value="Sgo0707_N2"/>
    <property type="match status" value="1"/>
</dbReference>
<feature type="transmembrane region" description="Helical" evidence="1">
    <location>
        <begin position="520"/>
        <end position="544"/>
    </location>
</feature>
<reference evidence="5 6" key="1">
    <citation type="submission" date="2013-02" db="EMBL/GenBank/DDBJ databases">
        <title>The complete genome sequence of Corynebacterium vitaeruminis DSM 20294.</title>
        <authorList>
            <person name="Ruckert C."/>
            <person name="Albersmeier A."/>
            <person name="Kalinowski J."/>
        </authorList>
    </citation>
    <scope>NUCLEOTIDE SEQUENCE [LARGE SCALE GENOMIC DNA]</scope>
    <source>
        <strain evidence="6">ATCC 10234</strain>
    </source>
</reference>
<evidence type="ECO:0000259" key="3">
    <source>
        <dbReference type="Pfam" id="PF17802"/>
    </source>
</evidence>
<dbReference type="InterPro" id="IPR041033">
    <property type="entry name" value="SpaA_PFL_dom_1"/>
</dbReference>
<name>W5Y4A0_9CORY</name>
<keyword evidence="6" id="KW-1185">Reference proteome</keyword>
<dbReference type="Gene3D" id="2.60.40.740">
    <property type="match status" value="1"/>
</dbReference>
<dbReference type="STRING" id="1224164.B843_11560"/>
<dbReference type="Gene3D" id="2.60.40.10">
    <property type="entry name" value="Immunoglobulins"/>
    <property type="match status" value="2"/>
</dbReference>
<dbReference type="InterPro" id="IPR026466">
    <property type="entry name" value="Fim_isopep_form_D2_dom"/>
</dbReference>
<gene>
    <name evidence="5" type="ORF">B843_11560</name>
</gene>
<dbReference type="HOGENOM" id="CLU_029024_2_0_11"/>
<feature type="domain" description="SpaA-like prealbumin fold" evidence="3">
    <location>
        <begin position="371"/>
        <end position="481"/>
    </location>
</feature>
<dbReference type="NCBIfam" id="TIGR04226">
    <property type="entry name" value="RrgB_K2N_iso_D2"/>
    <property type="match status" value="1"/>
</dbReference>
<dbReference type="Proteomes" id="UP000019222">
    <property type="component" value="Chromosome"/>
</dbReference>
<protein>
    <submittedName>
        <fullName evidence="5">Putative surface-anchored fimbrial subunit</fullName>
    </submittedName>
</protein>
<evidence type="ECO:0000313" key="6">
    <source>
        <dbReference type="Proteomes" id="UP000019222"/>
    </source>
</evidence>
<dbReference type="RefSeq" id="WP_025253675.1">
    <property type="nucleotide sequence ID" value="NZ_CP004353.1"/>
</dbReference>
<dbReference type="KEGG" id="cvt:B843_11560"/>
<feature type="domain" description="Sgo0707-like N2" evidence="4">
    <location>
        <begin position="219"/>
        <end position="348"/>
    </location>
</feature>
<sequence>MKNRSYKVRSVAAAAIMGLTLTTSALGVPAALAADSTTTTAPASLMDPSKDGQASLTIHKFANPESEGTPTGNVGDATGNGTAVSAGFTIWKITGIDIKTNEGLKAAAQLKASDFTISGSGASATATYNGTIPGVGVEKVGTEHNGSEITFGGLDLAAYLVSETTAPAAVSNPDGSVTTYAAASNFIAFVPMTQNNATTGGTEWNYDVHAFPKNYSNQAEKEVEDTNAQVGDNVTFTVSGEVPRNLDPTNGLTKFSFVDKLDSKVSYVADTATVKVLGSDGTVLGTLDAADYTVTNESNTLTVTLTDAGLAKFNSSWKTTGKKIVLTFDVTVNQAGELTNTADVVSNNGSGSGDTTTKTNTTKSYWAKVNIVKQAADDQTKKLAGAEFQVYGSLDDTCTDADLVDGNKISTKSGTDAAVTDTWTTDSNGQVTINGLHVNNWDDNSTVSDEQYKAYCLVETKAPAGYELLAQPIKLTLNRTPETDFTGTANNAAAVSVDATNFELTATIDNLKDTTPNLPLTGGAGVGILAALGAAIVALGAWFARRSAKNS</sequence>
<proteinExistence type="predicted"/>
<dbReference type="GO" id="GO:0005975">
    <property type="term" value="P:carbohydrate metabolic process"/>
    <property type="evidence" value="ECO:0007669"/>
    <property type="project" value="UniProtKB-ARBA"/>
</dbReference>
<dbReference type="InterPro" id="IPR013783">
    <property type="entry name" value="Ig-like_fold"/>
</dbReference>
<dbReference type="Pfam" id="PF17802">
    <property type="entry name" value="SpaA"/>
    <property type="match status" value="1"/>
</dbReference>
<feature type="chain" id="PRO_5004876323" evidence="2">
    <location>
        <begin position="34"/>
        <end position="551"/>
    </location>
</feature>
<feature type="signal peptide" evidence="2">
    <location>
        <begin position="1"/>
        <end position="33"/>
    </location>
</feature>
<keyword evidence="2" id="KW-0732">Signal</keyword>
<dbReference type="AlphaFoldDB" id="W5Y4A0"/>
<evidence type="ECO:0000313" key="5">
    <source>
        <dbReference type="EMBL" id="AHI23690.1"/>
    </source>
</evidence>